<evidence type="ECO:0000313" key="11">
    <source>
        <dbReference type="EMBL" id="SFF36199.1"/>
    </source>
</evidence>
<evidence type="ECO:0000256" key="1">
    <source>
        <dbReference type="ARBA" id="ARBA00004202"/>
    </source>
</evidence>
<dbReference type="AlphaFoldDB" id="A0A1I2I1D2"/>
<keyword evidence="8" id="KW-1278">Translocase</keyword>
<reference evidence="11 12" key="1">
    <citation type="submission" date="2016-10" db="EMBL/GenBank/DDBJ databases">
        <authorList>
            <person name="de Groot N.N."/>
        </authorList>
    </citation>
    <scope>NUCLEOTIDE SEQUENCE [LARGE SCALE GENOMIC DNA]</scope>
    <source>
        <strain>GEY</strain>
        <strain evidence="12">DSM 9560</strain>
    </source>
</reference>
<dbReference type="OrthoDB" id="1115710at2"/>
<dbReference type="InterPro" id="IPR050107">
    <property type="entry name" value="ABC_carbohydrate_import_ATPase"/>
</dbReference>
<evidence type="ECO:0000256" key="2">
    <source>
        <dbReference type="ARBA" id="ARBA00022448"/>
    </source>
</evidence>
<name>A0A1I2I1D2_9BACT</name>
<evidence type="ECO:0000256" key="6">
    <source>
        <dbReference type="ARBA" id="ARBA00022741"/>
    </source>
</evidence>
<evidence type="ECO:0000256" key="8">
    <source>
        <dbReference type="ARBA" id="ARBA00022967"/>
    </source>
</evidence>
<evidence type="ECO:0000259" key="10">
    <source>
        <dbReference type="PROSITE" id="PS50893"/>
    </source>
</evidence>
<dbReference type="EMBL" id="FONY01000028">
    <property type="protein sequence ID" value="SFF36199.1"/>
    <property type="molecule type" value="Genomic_DNA"/>
</dbReference>
<dbReference type="SMART" id="SM00382">
    <property type="entry name" value="AAA"/>
    <property type="match status" value="2"/>
</dbReference>
<dbReference type="InterPro" id="IPR027417">
    <property type="entry name" value="P-loop_NTPase"/>
</dbReference>
<dbReference type="GO" id="GO:0005886">
    <property type="term" value="C:plasma membrane"/>
    <property type="evidence" value="ECO:0007669"/>
    <property type="project" value="UniProtKB-SubCell"/>
</dbReference>
<dbReference type="SUPFAM" id="SSF52540">
    <property type="entry name" value="P-loop containing nucleoside triphosphate hydrolases"/>
    <property type="match status" value="2"/>
</dbReference>
<keyword evidence="3" id="KW-1003">Cell membrane</keyword>
<accession>A0A1I2I1D2</accession>
<sequence length="498" mass="54983">MDYLLSLHNIYKSFGVVKALKGVSLHVKKGEVHALIGENGAGKSTLMKVISGAHQADSGQMFFNGQTYLPKNPLDSRKLGIAMIYQELTLAPHLTVEENIMLGIEPTQFGFVKNNQEKVRQALSLLGQGFSPTTKVRELSIGKQQLVEIARALVAEAQIIIMDEPTSSLSSEDTQALFKVIQTLKKQGIAIIYISHFLEEVKEISDSFTVLRDGETISSGSMQEITIPEIIKQMVGRSVDELYPNILHTIGETVLEVNRLGNGISPKSVSFKLRKGEILGLAGLIGAGRSETIRAIFGLEKVKNGEVKIKEYPHIKAHYLYPQTTLDKGINLLSENRKEEGLALNLSIATNLTLSALKKYTKLGFLNLKEESQNAKNWADKLGSKYQSIDQAISGLSGGNQQKICLARLLHHESEILFLDEPTRGIDVGSKSEIYRLIQQLAGQGKAIVMISSYLPELLGVCDTLAVMHRGEMSPIREVEQWTEDAIMLYATSGRYNF</sequence>
<keyword evidence="5" id="KW-0677">Repeat</keyword>
<dbReference type="GO" id="GO:0016887">
    <property type="term" value="F:ATP hydrolysis activity"/>
    <property type="evidence" value="ECO:0007669"/>
    <property type="project" value="InterPro"/>
</dbReference>
<dbReference type="FunFam" id="3.40.50.300:FF:000127">
    <property type="entry name" value="Ribose import ATP-binding protein RbsA"/>
    <property type="match status" value="1"/>
</dbReference>
<dbReference type="GO" id="GO:0005524">
    <property type="term" value="F:ATP binding"/>
    <property type="evidence" value="ECO:0007669"/>
    <property type="project" value="UniProtKB-KW"/>
</dbReference>
<evidence type="ECO:0000256" key="3">
    <source>
        <dbReference type="ARBA" id="ARBA00022475"/>
    </source>
</evidence>
<dbReference type="Gene3D" id="3.40.50.300">
    <property type="entry name" value="P-loop containing nucleotide triphosphate hydrolases"/>
    <property type="match status" value="2"/>
</dbReference>
<protein>
    <submittedName>
        <fullName evidence="11">Monosaccharide ABC transporter ATP-binding protein, CUT2 family</fullName>
    </submittedName>
</protein>
<comment type="subcellular location">
    <subcellularLocation>
        <location evidence="1">Cell membrane</location>
        <topology evidence="1">Peripheral membrane protein</topology>
    </subcellularLocation>
</comment>
<dbReference type="PROSITE" id="PS00211">
    <property type="entry name" value="ABC_TRANSPORTER_1"/>
    <property type="match status" value="1"/>
</dbReference>
<dbReference type="STRING" id="1003.SAMN04488541_102832"/>
<evidence type="ECO:0000313" key="12">
    <source>
        <dbReference type="Proteomes" id="UP000199513"/>
    </source>
</evidence>
<gene>
    <name evidence="11" type="ORF">SAMN04488541_102832</name>
</gene>
<keyword evidence="4" id="KW-0762">Sugar transport</keyword>
<dbReference type="InterPro" id="IPR003439">
    <property type="entry name" value="ABC_transporter-like_ATP-bd"/>
</dbReference>
<keyword evidence="12" id="KW-1185">Reference proteome</keyword>
<evidence type="ECO:0000256" key="4">
    <source>
        <dbReference type="ARBA" id="ARBA00022597"/>
    </source>
</evidence>
<dbReference type="Pfam" id="PF00005">
    <property type="entry name" value="ABC_tran"/>
    <property type="match status" value="2"/>
</dbReference>
<dbReference type="PANTHER" id="PTHR43790:SF3">
    <property type="entry name" value="D-ALLOSE IMPORT ATP-BINDING PROTEIN ALSA-RELATED"/>
    <property type="match status" value="1"/>
</dbReference>
<evidence type="ECO:0000256" key="7">
    <source>
        <dbReference type="ARBA" id="ARBA00022840"/>
    </source>
</evidence>
<keyword evidence="2" id="KW-0813">Transport</keyword>
<keyword evidence="6" id="KW-0547">Nucleotide-binding</keyword>
<dbReference type="PROSITE" id="PS50893">
    <property type="entry name" value="ABC_TRANSPORTER_2"/>
    <property type="match status" value="2"/>
</dbReference>
<dbReference type="PANTHER" id="PTHR43790">
    <property type="entry name" value="CARBOHYDRATE TRANSPORT ATP-BINDING PROTEIN MG119-RELATED"/>
    <property type="match status" value="1"/>
</dbReference>
<proteinExistence type="predicted"/>
<evidence type="ECO:0000256" key="9">
    <source>
        <dbReference type="ARBA" id="ARBA00023136"/>
    </source>
</evidence>
<keyword evidence="7 11" id="KW-0067">ATP-binding</keyword>
<organism evidence="11 12">
    <name type="scientific">Thermoflexibacter ruber</name>
    <dbReference type="NCBI Taxonomy" id="1003"/>
    <lineage>
        <taxon>Bacteria</taxon>
        <taxon>Pseudomonadati</taxon>
        <taxon>Bacteroidota</taxon>
        <taxon>Cytophagia</taxon>
        <taxon>Cytophagales</taxon>
        <taxon>Thermoflexibacteraceae</taxon>
        <taxon>Thermoflexibacter</taxon>
    </lineage>
</organism>
<dbReference type="InterPro" id="IPR003593">
    <property type="entry name" value="AAA+_ATPase"/>
</dbReference>
<dbReference type="CDD" id="cd03215">
    <property type="entry name" value="ABC_Carb_Monos_II"/>
    <property type="match status" value="1"/>
</dbReference>
<feature type="domain" description="ABC transporter" evidence="10">
    <location>
        <begin position="5"/>
        <end position="238"/>
    </location>
</feature>
<dbReference type="CDD" id="cd03216">
    <property type="entry name" value="ABC_Carb_Monos_I"/>
    <property type="match status" value="1"/>
</dbReference>
<feature type="domain" description="ABC transporter" evidence="10">
    <location>
        <begin position="247"/>
        <end position="495"/>
    </location>
</feature>
<evidence type="ECO:0000256" key="5">
    <source>
        <dbReference type="ARBA" id="ARBA00022737"/>
    </source>
</evidence>
<keyword evidence="9" id="KW-0472">Membrane</keyword>
<dbReference type="Proteomes" id="UP000199513">
    <property type="component" value="Unassembled WGS sequence"/>
</dbReference>
<dbReference type="RefSeq" id="WP_091548134.1">
    <property type="nucleotide sequence ID" value="NZ_FONY01000028.1"/>
</dbReference>
<dbReference type="InterPro" id="IPR017871">
    <property type="entry name" value="ABC_transporter-like_CS"/>
</dbReference>